<keyword evidence="7" id="KW-1185">Reference proteome</keyword>
<keyword evidence="6" id="KW-0449">Lipoprotein</keyword>
<feature type="signal peptide" evidence="3">
    <location>
        <begin position="1"/>
        <end position="22"/>
    </location>
</feature>
<evidence type="ECO:0000256" key="1">
    <source>
        <dbReference type="ARBA" id="ARBA00023239"/>
    </source>
</evidence>
<dbReference type="HAMAP" id="MF_02071">
    <property type="entry name" value="RlpA"/>
    <property type="match status" value="1"/>
</dbReference>
<dbReference type="Pfam" id="PF03330">
    <property type="entry name" value="DPBB_1"/>
    <property type="match status" value="1"/>
</dbReference>
<keyword evidence="1 3" id="KW-0456">Lyase</keyword>
<dbReference type="InterPro" id="IPR034718">
    <property type="entry name" value="RlpA"/>
</dbReference>
<evidence type="ECO:0000256" key="3">
    <source>
        <dbReference type="HAMAP-Rule" id="MF_02071"/>
    </source>
</evidence>
<dbReference type="Gene3D" id="2.40.40.10">
    <property type="entry name" value="RlpA-like domain"/>
    <property type="match status" value="1"/>
</dbReference>
<dbReference type="NCBIfam" id="TIGR00413">
    <property type="entry name" value="rlpA"/>
    <property type="match status" value="1"/>
</dbReference>
<evidence type="ECO:0000313" key="7">
    <source>
        <dbReference type="Proteomes" id="UP000199064"/>
    </source>
</evidence>
<feature type="chain" id="PRO_5011801680" description="Endolytic peptidoglycan transglycosylase RlpA" evidence="3">
    <location>
        <begin position="23"/>
        <end position="413"/>
    </location>
</feature>
<dbReference type="AlphaFoldDB" id="A0A1H4ISE5"/>
<dbReference type="GO" id="GO:0071555">
    <property type="term" value="P:cell wall organization"/>
    <property type="evidence" value="ECO:0007669"/>
    <property type="project" value="UniProtKB-KW"/>
</dbReference>
<accession>A0A1H4ISE5</accession>
<evidence type="ECO:0000313" key="6">
    <source>
        <dbReference type="EMBL" id="SEB36218.1"/>
    </source>
</evidence>
<organism evidence="6 7">
    <name type="scientific">Nitratireductor aquibiodomus</name>
    <dbReference type="NCBI Taxonomy" id="204799"/>
    <lineage>
        <taxon>Bacteria</taxon>
        <taxon>Pseudomonadati</taxon>
        <taxon>Pseudomonadota</taxon>
        <taxon>Alphaproteobacteria</taxon>
        <taxon>Hyphomicrobiales</taxon>
        <taxon>Phyllobacteriaceae</taxon>
        <taxon>Nitratireductor</taxon>
    </lineage>
</organism>
<dbReference type="PANTHER" id="PTHR34183">
    <property type="entry name" value="ENDOLYTIC PEPTIDOGLYCAN TRANSGLYCOSYLASE RLPA"/>
    <property type="match status" value="1"/>
</dbReference>
<evidence type="ECO:0000256" key="4">
    <source>
        <dbReference type="RuleBase" id="RU003495"/>
    </source>
</evidence>
<keyword evidence="3" id="KW-0732">Signal</keyword>
<dbReference type="InterPro" id="IPR036908">
    <property type="entry name" value="RlpA-like_sf"/>
</dbReference>
<dbReference type="GO" id="GO:0008932">
    <property type="term" value="F:lytic endotransglycosylase activity"/>
    <property type="evidence" value="ECO:0007669"/>
    <property type="project" value="UniProtKB-UniRule"/>
</dbReference>
<gene>
    <name evidence="3" type="primary">rlpA</name>
    <name evidence="6" type="ORF">SAMN05216452_0382</name>
</gene>
<sequence length="413" mass="44092" precursor="true">MNFSIVARRMTVRRLSSGIAIAACAALLSACNSTTPKVAVSKSKSKEYFAESEYGVKASPRVATKTSNLRRGGGRYQVGKPYQIKGKWYRPKEDPDYEKVGAASWYGDAFHGRLTANGEIYDMTHLTAAHPTMPLPSYARVTNMDNGNSVLVRVNDRGPFAHNRIIDLSKRAAQLLDYQSAGVAEVKVEYVGPAPLEGRDDEYLMASYRPGGAAPDPSDGLPTGVMVAMNGPTPTATLPGVRAADAFASQPGLTPPQPVAASATFELPASGPIIPDRPRTLPLEGVPQDVAALSYADQRISAAAGAFDSVLQGADPRSQDVARWWRRQNGGALPGPVAEPDTFVSVGTWTVKAEAETRARELDSYGKTRIETVSDEAGVVHYALSVTPDAQSRIDELLQAAWATGAGDAFIVR</sequence>
<dbReference type="InterPro" id="IPR012997">
    <property type="entry name" value="RplA"/>
</dbReference>
<dbReference type="PANTHER" id="PTHR34183:SF1">
    <property type="entry name" value="ENDOLYTIC PEPTIDOGLYCAN TRANSGLYCOSYLASE RLPA"/>
    <property type="match status" value="1"/>
</dbReference>
<dbReference type="CDD" id="cd22268">
    <property type="entry name" value="DPBB_RlpA-like"/>
    <property type="match status" value="1"/>
</dbReference>
<evidence type="ECO:0000259" key="5">
    <source>
        <dbReference type="Pfam" id="PF03330"/>
    </source>
</evidence>
<reference evidence="7" key="1">
    <citation type="submission" date="2016-10" db="EMBL/GenBank/DDBJ databases">
        <authorList>
            <person name="Varghese N."/>
            <person name="Submissions S."/>
        </authorList>
    </citation>
    <scope>NUCLEOTIDE SEQUENCE [LARGE SCALE GENOMIC DNA]</scope>
    <source>
        <strain evidence="7">ES.061</strain>
    </source>
</reference>
<dbReference type="RefSeq" id="WP_090326352.1">
    <property type="nucleotide sequence ID" value="NZ_FNSL01000001.1"/>
</dbReference>
<dbReference type="Proteomes" id="UP000199064">
    <property type="component" value="Unassembled WGS sequence"/>
</dbReference>
<dbReference type="EMBL" id="FNSL01000001">
    <property type="protein sequence ID" value="SEB36218.1"/>
    <property type="molecule type" value="Genomic_DNA"/>
</dbReference>
<comment type="function">
    <text evidence="3">Lytic transglycosylase with a strong preference for naked glycan strands that lack stem peptides.</text>
</comment>
<dbReference type="GO" id="GO:0000270">
    <property type="term" value="P:peptidoglycan metabolic process"/>
    <property type="evidence" value="ECO:0007669"/>
    <property type="project" value="UniProtKB-UniRule"/>
</dbReference>
<dbReference type="InterPro" id="IPR009009">
    <property type="entry name" value="RlpA-like_DPBB"/>
</dbReference>
<dbReference type="SUPFAM" id="SSF50685">
    <property type="entry name" value="Barwin-like endoglucanases"/>
    <property type="match status" value="1"/>
</dbReference>
<feature type="domain" description="RlpA-like protein double-psi beta-barrel" evidence="5">
    <location>
        <begin position="100"/>
        <end position="188"/>
    </location>
</feature>
<dbReference type="EC" id="4.2.2.-" evidence="3"/>
<comment type="similarity">
    <text evidence="3 4">Belongs to the RlpA family.</text>
</comment>
<name>A0A1H4ISE5_9HYPH</name>
<proteinExistence type="inferred from homology"/>
<keyword evidence="2 3" id="KW-0961">Cell wall biogenesis/degradation</keyword>
<dbReference type="GO" id="GO:0009279">
    <property type="term" value="C:cell outer membrane"/>
    <property type="evidence" value="ECO:0007669"/>
    <property type="project" value="TreeGrafter"/>
</dbReference>
<protein>
    <recommendedName>
        <fullName evidence="3">Endolytic peptidoglycan transglycosylase RlpA</fullName>
        <ecNumber evidence="3">4.2.2.-</ecNumber>
    </recommendedName>
</protein>
<evidence type="ECO:0000256" key="2">
    <source>
        <dbReference type="ARBA" id="ARBA00023316"/>
    </source>
</evidence>